<comment type="caution">
    <text evidence="7">The sequence shown here is derived from an EMBL/GenBank/DDBJ whole genome shotgun (WGS) entry which is preliminary data.</text>
</comment>
<gene>
    <name evidence="4" type="primary">grcA</name>
    <name evidence="7" type="ORF">NG99_14215</name>
</gene>
<keyword evidence="1 4" id="KW-0556">Organic radical</keyword>
<dbReference type="eggNOG" id="COG3445">
    <property type="taxonomic scope" value="Bacteria"/>
</dbReference>
<keyword evidence="8" id="KW-1185">Reference proteome</keyword>
<feature type="domain" description="Glycine radical" evidence="6">
    <location>
        <begin position="5"/>
        <end position="127"/>
    </location>
</feature>
<reference evidence="7 8" key="1">
    <citation type="submission" date="2014-10" db="EMBL/GenBank/DDBJ databases">
        <title>Genome sequence of Erwinia typographi M043b.</title>
        <authorList>
            <person name="Chan K.-G."/>
            <person name="Tan W.-S."/>
        </authorList>
    </citation>
    <scope>NUCLEOTIDE SEQUENCE [LARGE SCALE GENOMIC DNA]</scope>
    <source>
        <strain evidence="7 8">M043b</strain>
    </source>
</reference>
<accession>A0A0A3Z119</accession>
<dbReference type="Pfam" id="PF01228">
    <property type="entry name" value="Gly_radical"/>
    <property type="match status" value="1"/>
</dbReference>
<dbReference type="OrthoDB" id="9803969at2"/>
<evidence type="ECO:0000256" key="5">
    <source>
        <dbReference type="PROSITE-ProRule" id="PRU00493"/>
    </source>
</evidence>
<dbReference type="EMBL" id="JRUQ01000040">
    <property type="protein sequence ID" value="KGT92540.1"/>
    <property type="molecule type" value="Genomic_DNA"/>
</dbReference>
<evidence type="ECO:0000313" key="7">
    <source>
        <dbReference type="EMBL" id="KGT92540.1"/>
    </source>
</evidence>
<evidence type="ECO:0000313" key="8">
    <source>
        <dbReference type="Proteomes" id="UP000030351"/>
    </source>
</evidence>
<dbReference type="RefSeq" id="WP_034894021.1">
    <property type="nucleotide sequence ID" value="NZ_JRUQ01000040.1"/>
</dbReference>
<dbReference type="NCBIfam" id="TIGR04365">
    <property type="entry name" value="spare_glycyl"/>
    <property type="match status" value="1"/>
</dbReference>
<dbReference type="SUPFAM" id="SSF51998">
    <property type="entry name" value="PFL-like glycyl radical enzymes"/>
    <property type="match status" value="1"/>
</dbReference>
<proteinExistence type="inferred from homology"/>
<evidence type="ECO:0000256" key="2">
    <source>
        <dbReference type="ARBA" id="ARBA00054709"/>
    </source>
</evidence>
<evidence type="ECO:0000256" key="3">
    <source>
        <dbReference type="ARBA" id="ARBA00074575"/>
    </source>
</evidence>
<dbReference type="InterPro" id="IPR019777">
    <property type="entry name" value="Form_AcTrfase_GR_CS"/>
</dbReference>
<protein>
    <recommendedName>
        <fullName evidence="3 4">Autonomous glycyl radical cofactor</fullName>
    </recommendedName>
</protein>
<dbReference type="STRING" id="371042.NG99_14215"/>
<dbReference type="AlphaFoldDB" id="A0A0A3Z119"/>
<dbReference type="GO" id="GO:0005829">
    <property type="term" value="C:cytosol"/>
    <property type="evidence" value="ECO:0007669"/>
    <property type="project" value="TreeGrafter"/>
</dbReference>
<dbReference type="Gene3D" id="3.20.70.20">
    <property type="match status" value="1"/>
</dbReference>
<dbReference type="InterPro" id="IPR011140">
    <property type="entry name" value="Glycyl_radical_cofactor_GrcA"/>
</dbReference>
<feature type="modified residue" description="Glycine radical" evidence="4 5">
    <location>
        <position position="102"/>
    </location>
</feature>
<dbReference type="InterPro" id="IPR050244">
    <property type="entry name" value="Auton_GlycylRad_Cofactor"/>
</dbReference>
<sequence length="127" mass="14296">MITGIQITKASNAGLLNSFWLLDDVKAEARCVCAKEGYNADQVVPVSDLGQIEYREIPLEVKPEVRVEGGQHLNVNVLRRETLQDAVEHPEKYPQLTIRVSGYAVRFNSLTPEQQRDVIARTFTESL</sequence>
<dbReference type="PIRSF" id="PIRSF000378">
    <property type="entry name" value="Gly_radicl_yfiD"/>
    <property type="match status" value="1"/>
</dbReference>
<comment type="function">
    <text evidence="2 4">Acts as a radical domain for damaged PFL and possibly other radical proteins.</text>
</comment>
<dbReference type="PROSITE" id="PS51149">
    <property type="entry name" value="GLY_RADICAL_2"/>
    <property type="match status" value="1"/>
</dbReference>
<dbReference type="HAMAP" id="MF_00806">
    <property type="entry name" value="GrcA"/>
    <property type="match status" value="1"/>
</dbReference>
<dbReference type="Proteomes" id="UP000030351">
    <property type="component" value="Unassembled WGS sequence"/>
</dbReference>
<evidence type="ECO:0000259" key="6">
    <source>
        <dbReference type="PROSITE" id="PS51149"/>
    </source>
</evidence>
<evidence type="ECO:0000256" key="4">
    <source>
        <dbReference type="HAMAP-Rule" id="MF_00806"/>
    </source>
</evidence>
<dbReference type="InterPro" id="IPR001150">
    <property type="entry name" value="Gly_radical"/>
</dbReference>
<evidence type="ECO:0000256" key="1">
    <source>
        <dbReference type="ARBA" id="ARBA00022818"/>
    </source>
</evidence>
<organism evidence="7 8">
    <name type="scientific">Erwinia typographi</name>
    <dbReference type="NCBI Taxonomy" id="371042"/>
    <lineage>
        <taxon>Bacteria</taxon>
        <taxon>Pseudomonadati</taxon>
        <taxon>Pseudomonadota</taxon>
        <taxon>Gammaproteobacteria</taxon>
        <taxon>Enterobacterales</taxon>
        <taxon>Erwiniaceae</taxon>
        <taxon>Erwinia</taxon>
    </lineage>
</organism>
<dbReference type="FunFam" id="3.20.70.20:FF:000002">
    <property type="entry name" value="Autonomous glycyl radical cofactor"/>
    <property type="match status" value="1"/>
</dbReference>
<dbReference type="GO" id="GO:0008861">
    <property type="term" value="F:formate C-acetyltransferase activity"/>
    <property type="evidence" value="ECO:0007669"/>
    <property type="project" value="TreeGrafter"/>
</dbReference>
<dbReference type="PANTHER" id="PTHR30191:SF0">
    <property type="entry name" value="FORMATE ACETYLTRANSFERASE 1"/>
    <property type="match status" value="1"/>
</dbReference>
<dbReference type="PROSITE" id="PS00850">
    <property type="entry name" value="GLY_RADICAL_1"/>
    <property type="match status" value="1"/>
</dbReference>
<dbReference type="PANTHER" id="PTHR30191">
    <property type="entry name" value="FORMATE ACETYLTRANSFERASE"/>
    <property type="match status" value="1"/>
</dbReference>
<name>A0A0A3Z119_9GAMM</name>